<dbReference type="InterPro" id="IPR036812">
    <property type="entry name" value="NAD(P)_OxRdtase_dom_sf"/>
</dbReference>
<name>A0A5B9E7J2_9BACT</name>
<evidence type="ECO:0000259" key="1">
    <source>
        <dbReference type="Pfam" id="PF00248"/>
    </source>
</evidence>
<evidence type="ECO:0000313" key="2">
    <source>
        <dbReference type="EMBL" id="QEE28233.1"/>
    </source>
</evidence>
<protein>
    <recommendedName>
        <fullName evidence="1">NADP-dependent oxidoreductase domain-containing protein</fullName>
    </recommendedName>
</protein>
<dbReference type="Pfam" id="PF00248">
    <property type="entry name" value="Aldo_ket_red"/>
    <property type="match status" value="1"/>
</dbReference>
<dbReference type="SUPFAM" id="SSF51430">
    <property type="entry name" value="NAD(P)-linked oxidoreductase"/>
    <property type="match status" value="1"/>
</dbReference>
<reference evidence="2 3" key="1">
    <citation type="submission" date="2019-08" db="EMBL/GenBank/DDBJ databases">
        <title>Complete genome sequence of Terriglobus albidus strain ORNL.</title>
        <authorList>
            <person name="Podar M."/>
        </authorList>
    </citation>
    <scope>NUCLEOTIDE SEQUENCE [LARGE SCALE GENOMIC DNA]</scope>
    <source>
        <strain evidence="2 3">ORNL</strain>
    </source>
</reference>
<dbReference type="OrthoDB" id="9773828at2"/>
<dbReference type="RefSeq" id="WP_147647423.1">
    <property type="nucleotide sequence ID" value="NZ_CP042806.1"/>
</dbReference>
<dbReference type="Proteomes" id="UP000321820">
    <property type="component" value="Chromosome"/>
</dbReference>
<dbReference type="KEGG" id="talb:FTW19_09620"/>
<dbReference type="GO" id="GO:0016491">
    <property type="term" value="F:oxidoreductase activity"/>
    <property type="evidence" value="ECO:0007669"/>
    <property type="project" value="InterPro"/>
</dbReference>
<dbReference type="PANTHER" id="PTHR42686">
    <property type="entry name" value="GH17980P-RELATED"/>
    <property type="match status" value="1"/>
</dbReference>
<keyword evidence="3" id="KW-1185">Reference proteome</keyword>
<dbReference type="PANTHER" id="PTHR42686:SF1">
    <property type="entry name" value="GH17980P-RELATED"/>
    <property type="match status" value="1"/>
</dbReference>
<gene>
    <name evidence="2" type="ORF">FTW19_09620</name>
</gene>
<feature type="domain" description="NADP-dependent oxidoreductase" evidence="1">
    <location>
        <begin position="16"/>
        <end position="292"/>
    </location>
</feature>
<dbReference type="EMBL" id="CP042806">
    <property type="protein sequence ID" value="QEE28233.1"/>
    <property type="molecule type" value="Genomic_DNA"/>
</dbReference>
<dbReference type="AlphaFoldDB" id="A0A5B9E7J2"/>
<dbReference type="InterPro" id="IPR023210">
    <property type="entry name" value="NADP_OxRdtase_dom"/>
</dbReference>
<dbReference type="Gene3D" id="3.20.20.100">
    <property type="entry name" value="NADP-dependent oxidoreductase domain"/>
    <property type="match status" value="1"/>
</dbReference>
<evidence type="ECO:0000313" key="3">
    <source>
        <dbReference type="Proteomes" id="UP000321820"/>
    </source>
</evidence>
<sequence>MRYRTLGSTGLSVSVVGFGASPLGNVFSPVPRADDGALVGRAVDAGINFFDVSPYYGAGLAEERLGSALAPYRKNVVLATKCGRNGADRFDFSAKGITASLEASLRRLKTDAVDLIQAHDIEFGDIDQVIHETVPALWELKRQGKARYVGITGYWPSLLARVASEAPVDTVLNYCHWNLLSNDMDETLTSAAGRMGIGLINASPLHMGILGGVRLPEWHPAPPVVRATGAEVVSFCRSSGVDPATLSMWVCLQHPSVASTLMGFASVEQVDSACAALDFAPDAQVLRTVRRLVAPVHNISWPQGRPENEDIGRVLAVSEEDESKVAKA</sequence>
<dbReference type="InterPro" id="IPR020471">
    <property type="entry name" value="AKR"/>
</dbReference>
<dbReference type="GO" id="GO:0005829">
    <property type="term" value="C:cytosol"/>
    <property type="evidence" value="ECO:0007669"/>
    <property type="project" value="TreeGrafter"/>
</dbReference>
<organism evidence="2 3">
    <name type="scientific">Terriglobus albidus</name>
    <dbReference type="NCBI Taxonomy" id="1592106"/>
    <lineage>
        <taxon>Bacteria</taxon>
        <taxon>Pseudomonadati</taxon>
        <taxon>Acidobacteriota</taxon>
        <taxon>Terriglobia</taxon>
        <taxon>Terriglobales</taxon>
        <taxon>Acidobacteriaceae</taxon>
        <taxon>Terriglobus</taxon>
    </lineage>
</organism>
<proteinExistence type="predicted"/>
<accession>A0A5B9E7J2</accession>